<feature type="signal peptide" evidence="1">
    <location>
        <begin position="1"/>
        <end position="24"/>
    </location>
</feature>
<feature type="domain" description="Lipid/polyisoprenoid-binding YceI-like" evidence="2">
    <location>
        <begin position="29"/>
        <end position="191"/>
    </location>
</feature>
<feature type="chain" id="PRO_5046558087" evidence="1">
    <location>
        <begin position="25"/>
        <end position="194"/>
    </location>
</feature>
<evidence type="ECO:0000259" key="2">
    <source>
        <dbReference type="Pfam" id="PF04264"/>
    </source>
</evidence>
<evidence type="ECO:0000313" key="3">
    <source>
        <dbReference type="EMBL" id="MFD0976693.1"/>
    </source>
</evidence>
<evidence type="ECO:0000313" key="4">
    <source>
        <dbReference type="Proteomes" id="UP001597100"/>
    </source>
</evidence>
<dbReference type="Pfam" id="PF04264">
    <property type="entry name" value="YceI"/>
    <property type="match status" value="1"/>
</dbReference>
<keyword evidence="1" id="KW-0732">Signal</keyword>
<organism evidence="3 4">
    <name type="scientific">Salinimicrobium gaetbulicola</name>
    <dbReference type="NCBI Taxonomy" id="999702"/>
    <lineage>
        <taxon>Bacteria</taxon>
        <taxon>Pseudomonadati</taxon>
        <taxon>Bacteroidota</taxon>
        <taxon>Flavobacteriia</taxon>
        <taxon>Flavobacteriales</taxon>
        <taxon>Flavobacteriaceae</taxon>
        <taxon>Salinimicrobium</taxon>
    </lineage>
</organism>
<proteinExistence type="predicted"/>
<keyword evidence="4" id="KW-1185">Reference proteome</keyword>
<accession>A0ABW3IG56</accession>
<dbReference type="RefSeq" id="WP_380738248.1">
    <property type="nucleotide sequence ID" value="NZ_JBHTJP010000032.1"/>
</dbReference>
<dbReference type="InterPro" id="IPR007372">
    <property type="entry name" value="Lipid/polyisoprenoid-bd_YceI"/>
</dbReference>
<dbReference type="Gene3D" id="2.40.128.110">
    <property type="entry name" value="Lipid/polyisoprenoid-binding, YceI-like"/>
    <property type="match status" value="1"/>
</dbReference>
<comment type="caution">
    <text evidence="3">The sequence shown here is derived from an EMBL/GenBank/DDBJ whole genome shotgun (WGS) entry which is preliminary data.</text>
</comment>
<protein>
    <submittedName>
        <fullName evidence="3">YceI family protein</fullName>
    </submittedName>
</protein>
<reference evidence="4" key="1">
    <citation type="journal article" date="2019" name="Int. J. Syst. Evol. Microbiol.">
        <title>The Global Catalogue of Microorganisms (GCM) 10K type strain sequencing project: providing services to taxonomists for standard genome sequencing and annotation.</title>
        <authorList>
            <consortium name="The Broad Institute Genomics Platform"/>
            <consortium name="The Broad Institute Genome Sequencing Center for Infectious Disease"/>
            <person name="Wu L."/>
            <person name="Ma J."/>
        </authorList>
    </citation>
    <scope>NUCLEOTIDE SEQUENCE [LARGE SCALE GENOMIC DNA]</scope>
    <source>
        <strain evidence="4">CCUG 60898</strain>
    </source>
</reference>
<sequence>MKAFLKNKILIICFLIFGIQTAFSQTFELAPKNSEMIVKGSSSLHDWEMKVGQMNGTVQLEIRENEILAIEELSFSVLANSLDGGKEGMNKDAYEALRADTYRTIDFEFENLNSATCTSGVCELQLQGFLTVAGTRQSVTVSLNALLSKEKITLSGKKSLKMTDFKVEPPRAFLGLIRAYDDVSVNFELVFSRK</sequence>
<gene>
    <name evidence="3" type="ORF">ACFQ1G_07820</name>
</gene>
<dbReference type="EMBL" id="JBHTJP010000032">
    <property type="protein sequence ID" value="MFD0976693.1"/>
    <property type="molecule type" value="Genomic_DNA"/>
</dbReference>
<name>A0ABW3IG56_9FLAO</name>
<dbReference type="Proteomes" id="UP001597100">
    <property type="component" value="Unassembled WGS sequence"/>
</dbReference>
<dbReference type="SUPFAM" id="SSF101874">
    <property type="entry name" value="YceI-like"/>
    <property type="match status" value="1"/>
</dbReference>
<evidence type="ECO:0000256" key="1">
    <source>
        <dbReference type="SAM" id="SignalP"/>
    </source>
</evidence>
<dbReference type="InterPro" id="IPR036761">
    <property type="entry name" value="TTHA0802/YceI-like_sf"/>
</dbReference>